<evidence type="ECO:0000313" key="1">
    <source>
        <dbReference type="EMBL" id="BDD11674.1"/>
    </source>
</evidence>
<geneLocation type="plasmid" evidence="1 2">
    <name>pFA1</name>
</geneLocation>
<proteinExistence type="predicted"/>
<reference evidence="1 2" key="1">
    <citation type="submission" date="2021-12" db="EMBL/GenBank/DDBJ databases">
        <title>Genome sequencing of bacteria with rrn-lacking chromosome and rrn-plasmid.</title>
        <authorList>
            <person name="Anda M."/>
            <person name="Iwasaki W."/>
        </authorList>
    </citation>
    <scope>NUCLEOTIDE SEQUENCE [LARGE SCALE GENOMIC DNA]</scope>
    <source>
        <strain evidence="1 2">DSM 100852</strain>
        <plasmid evidence="1 2">pFA1</plasmid>
    </source>
</reference>
<name>A0AAU9DAT6_9BACT</name>
<gene>
    <name evidence="1" type="ORF">FUAX_41060</name>
</gene>
<keyword evidence="1" id="KW-0614">Plasmid</keyword>
<dbReference type="RefSeq" id="WP_338394793.1">
    <property type="nucleotide sequence ID" value="NZ_AP025315.1"/>
</dbReference>
<dbReference type="KEGG" id="fax:FUAX_41060"/>
<dbReference type="AlphaFoldDB" id="A0AAU9DAT6"/>
<protein>
    <submittedName>
        <fullName evidence="1">Uncharacterized protein</fullName>
    </submittedName>
</protein>
<organism evidence="1 2">
    <name type="scientific">Fulvitalea axinellae</name>
    <dbReference type="NCBI Taxonomy" id="1182444"/>
    <lineage>
        <taxon>Bacteria</taxon>
        <taxon>Pseudomonadati</taxon>
        <taxon>Bacteroidota</taxon>
        <taxon>Cytophagia</taxon>
        <taxon>Cytophagales</taxon>
        <taxon>Persicobacteraceae</taxon>
        <taxon>Fulvitalea</taxon>
    </lineage>
</organism>
<dbReference type="EMBL" id="AP025315">
    <property type="protein sequence ID" value="BDD11674.1"/>
    <property type="molecule type" value="Genomic_DNA"/>
</dbReference>
<evidence type="ECO:0000313" key="2">
    <source>
        <dbReference type="Proteomes" id="UP001348817"/>
    </source>
</evidence>
<dbReference type="Proteomes" id="UP001348817">
    <property type="component" value="Plasmid pFA1"/>
</dbReference>
<keyword evidence="2" id="KW-1185">Reference proteome</keyword>
<accession>A0AAU9DAT6</accession>
<sequence>MKTTTASEKRKPGKAARDAEALRVRESELVSALGIGAEALDDLFLDTGLAFGGRFGGECSVCRAEDILYKEAFGFWGFWRNRWAMALADFTEAYMALEALRAGGGKDVPEFTEATLRVYMEDRLTGDQETWERWTARMERRFGDVGF</sequence>